<reference evidence="2" key="2">
    <citation type="journal article" date="2015" name="Fish Shellfish Immunol.">
        <title>Early steps in the European eel (Anguilla anguilla)-Vibrio vulnificus interaction in the gills: Role of the RtxA13 toxin.</title>
        <authorList>
            <person name="Callol A."/>
            <person name="Pajuelo D."/>
            <person name="Ebbesson L."/>
            <person name="Teles M."/>
            <person name="MacKenzie S."/>
            <person name="Amaro C."/>
        </authorList>
    </citation>
    <scope>NUCLEOTIDE SEQUENCE</scope>
</reference>
<keyword evidence="1" id="KW-0472">Membrane</keyword>
<protein>
    <submittedName>
        <fullName evidence="2">Uncharacterized protein</fullName>
    </submittedName>
</protein>
<sequence>MFSLTKDRLAAEGSVLLCFIAYGILEVWLKKPVVLLYRKPLPYVNLQV</sequence>
<reference evidence="2" key="1">
    <citation type="submission" date="2014-11" db="EMBL/GenBank/DDBJ databases">
        <authorList>
            <person name="Amaro Gonzalez C."/>
        </authorList>
    </citation>
    <scope>NUCLEOTIDE SEQUENCE</scope>
</reference>
<evidence type="ECO:0000313" key="2">
    <source>
        <dbReference type="EMBL" id="JAI04197.1"/>
    </source>
</evidence>
<proteinExistence type="predicted"/>
<organism evidence="2">
    <name type="scientific">Anguilla anguilla</name>
    <name type="common">European freshwater eel</name>
    <name type="synonym">Muraena anguilla</name>
    <dbReference type="NCBI Taxonomy" id="7936"/>
    <lineage>
        <taxon>Eukaryota</taxon>
        <taxon>Metazoa</taxon>
        <taxon>Chordata</taxon>
        <taxon>Craniata</taxon>
        <taxon>Vertebrata</taxon>
        <taxon>Euteleostomi</taxon>
        <taxon>Actinopterygii</taxon>
        <taxon>Neopterygii</taxon>
        <taxon>Teleostei</taxon>
        <taxon>Anguilliformes</taxon>
        <taxon>Anguillidae</taxon>
        <taxon>Anguilla</taxon>
    </lineage>
</organism>
<keyword evidence="1" id="KW-1133">Transmembrane helix</keyword>
<accession>A0A0E9XP38</accession>
<dbReference type="AlphaFoldDB" id="A0A0E9XP38"/>
<evidence type="ECO:0000256" key="1">
    <source>
        <dbReference type="SAM" id="Phobius"/>
    </source>
</evidence>
<feature type="transmembrane region" description="Helical" evidence="1">
    <location>
        <begin position="9"/>
        <end position="29"/>
    </location>
</feature>
<name>A0A0E9XP38_ANGAN</name>
<dbReference type="EMBL" id="GBXM01004381">
    <property type="protein sequence ID" value="JAI04197.1"/>
    <property type="molecule type" value="Transcribed_RNA"/>
</dbReference>
<keyword evidence="1" id="KW-0812">Transmembrane</keyword>